<dbReference type="PROSITE" id="PS51913">
    <property type="entry name" value="HTH_HARE"/>
    <property type="match status" value="1"/>
</dbReference>
<protein>
    <recommendedName>
        <fullName evidence="2">HTH HARE-type domain-containing protein</fullName>
    </recommendedName>
</protein>
<dbReference type="HOGENOM" id="CLU_177724_0_0_14"/>
<gene>
    <name evidence="3" type="ORF">K668_00400</name>
</gene>
<evidence type="ECO:0000259" key="2">
    <source>
        <dbReference type="PROSITE" id="PS51913"/>
    </source>
</evidence>
<dbReference type="AlphaFoldDB" id="A0A059Y7R3"/>
<reference evidence="3 4" key="1">
    <citation type="submission" date="2013-04" db="EMBL/GenBank/DDBJ databases">
        <authorList>
            <person name="Lin L."/>
            <person name="Zeng Z."/>
            <person name="Xie J."/>
            <person name="Luo L."/>
            <person name="Yang Z."/>
            <person name="Liang W."/>
            <person name="Lin H."/>
            <person name="Dong C."/>
            <person name="Sun Y."/>
        </authorList>
    </citation>
    <scope>NUCLEOTIDE SEQUENCE [LARGE SCALE GENOMIC DNA]</scope>
    <source>
        <strain evidence="3 4">CQ-W70</strain>
    </source>
</reference>
<keyword evidence="1" id="KW-0804">Transcription</keyword>
<organism evidence="3 4">
    <name type="scientific">Mycoplasmopsis bovis CQ-W70</name>
    <dbReference type="NCBI Taxonomy" id="1316930"/>
    <lineage>
        <taxon>Bacteria</taxon>
        <taxon>Bacillati</taxon>
        <taxon>Mycoplasmatota</taxon>
        <taxon>Mycoplasmoidales</taxon>
        <taxon>Metamycoplasmataceae</taxon>
        <taxon>Mycoplasmopsis</taxon>
    </lineage>
</organism>
<dbReference type="InterPro" id="IPR007759">
    <property type="entry name" value="Asxl_HARE-HTH"/>
</dbReference>
<proteinExistence type="predicted"/>
<dbReference type="GO" id="GO:0006355">
    <property type="term" value="P:regulation of DNA-templated transcription"/>
    <property type="evidence" value="ECO:0007669"/>
    <property type="project" value="InterPro"/>
</dbReference>
<feature type="domain" description="HTH HARE-type" evidence="2">
    <location>
        <begin position="2"/>
        <end position="84"/>
    </location>
</feature>
<dbReference type="KEGG" id="mbq:K668_00400"/>
<evidence type="ECO:0000313" key="3">
    <source>
        <dbReference type="EMBL" id="AIA33672.1"/>
    </source>
</evidence>
<dbReference type="InterPro" id="IPR038087">
    <property type="entry name" value="RNAP_delta_N_dom_sf"/>
</dbReference>
<dbReference type="Gene3D" id="1.10.10.1250">
    <property type="entry name" value="RNA polymerase, subunit delta, N-terminal domain"/>
    <property type="match status" value="1"/>
</dbReference>
<name>A0A059Y7R3_MYCBV</name>
<sequence length="86" mass="10228">MKTMLDVAIEFLLEKSGGSQYMEFNTIFDEVEAQLKSKWEKEAAQKELEYSKIRQNKIGELYRLLTVDSRFERNNQGLWITREGFE</sequence>
<evidence type="ECO:0000313" key="4">
    <source>
        <dbReference type="Proteomes" id="UP000027182"/>
    </source>
</evidence>
<dbReference type="NCBIfam" id="NF045964">
    <property type="entry name" value="RNAP_delt_plasma"/>
    <property type="match status" value="1"/>
</dbReference>
<dbReference type="Proteomes" id="UP000027182">
    <property type="component" value="Chromosome"/>
</dbReference>
<dbReference type="EMBL" id="CP005933">
    <property type="protein sequence ID" value="AIA33672.1"/>
    <property type="molecule type" value="Genomic_DNA"/>
</dbReference>
<dbReference type="PATRIC" id="fig|1316930.3.peg.83"/>
<dbReference type="RefSeq" id="WP_013954543.1">
    <property type="nucleotide sequence ID" value="NZ_CP005933.1"/>
</dbReference>
<accession>A0A059Y7R3</accession>
<evidence type="ECO:0000256" key="1">
    <source>
        <dbReference type="ARBA" id="ARBA00023163"/>
    </source>
</evidence>